<proteinExistence type="predicted"/>
<dbReference type="PANTHER" id="PTHR45710:SF8">
    <property type="entry name" value="RERATING FAMILY MEMBER 4"/>
    <property type="match status" value="1"/>
</dbReference>
<protein>
    <recommendedName>
        <fullName evidence="4">C-type lectin domain-containing protein</fullName>
    </recommendedName>
</protein>
<dbReference type="PANTHER" id="PTHR45710">
    <property type="entry name" value="C-TYPE LECTIN DOMAIN-CONTAINING PROTEIN 180"/>
    <property type="match status" value="1"/>
</dbReference>
<sequence length="175" mass="20222">MPFGAGVQMSRSPLKRRLSAYYKERGLGQLPECVRNVPDRMTDFRLEGRVAVLSITIMGLLAWIVVVHIKWAKDKQILKECEQSCALKGEVLPPCGDDWMWYRHKCFYFSEYAGTWTEAKDSCAALDSFLVLIDAPKELDFLLRHKGDPDLWIGLRRTDPGLPWLWVNGSRFNNW</sequence>
<evidence type="ECO:0000313" key="5">
    <source>
        <dbReference type="EMBL" id="KAJ1122080.1"/>
    </source>
</evidence>
<evidence type="ECO:0000259" key="4">
    <source>
        <dbReference type="PROSITE" id="PS50041"/>
    </source>
</evidence>
<accession>A0AAV7P4K6</accession>
<evidence type="ECO:0000256" key="1">
    <source>
        <dbReference type="ARBA" id="ARBA00004401"/>
    </source>
</evidence>
<evidence type="ECO:0000256" key="3">
    <source>
        <dbReference type="SAM" id="Phobius"/>
    </source>
</evidence>
<dbReference type="GO" id="GO:0030246">
    <property type="term" value="F:carbohydrate binding"/>
    <property type="evidence" value="ECO:0007669"/>
    <property type="project" value="UniProtKB-KW"/>
</dbReference>
<comment type="subcellular location">
    <subcellularLocation>
        <location evidence="1">Cell membrane</location>
        <topology evidence="1">Single-pass type II membrane protein</topology>
    </subcellularLocation>
</comment>
<dbReference type="InterPro" id="IPR050828">
    <property type="entry name" value="C-type_lectin/matrix_domain"/>
</dbReference>
<keyword evidence="3" id="KW-1133">Transmembrane helix</keyword>
<dbReference type="SUPFAM" id="SSF56436">
    <property type="entry name" value="C-type lectin-like"/>
    <property type="match status" value="1"/>
</dbReference>
<keyword evidence="6" id="KW-1185">Reference proteome</keyword>
<comment type="caution">
    <text evidence="5">The sequence shown here is derived from an EMBL/GenBank/DDBJ whole genome shotgun (WGS) entry which is preliminary data.</text>
</comment>
<dbReference type="EMBL" id="JANPWB010000011">
    <property type="protein sequence ID" value="KAJ1122080.1"/>
    <property type="molecule type" value="Genomic_DNA"/>
</dbReference>
<dbReference type="InterPro" id="IPR016187">
    <property type="entry name" value="CTDL_fold"/>
</dbReference>
<dbReference type="AlphaFoldDB" id="A0AAV7P4K6"/>
<dbReference type="Gene3D" id="3.10.100.10">
    <property type="entry name" value="Mannose-Binding Protein A, subunit A"/>
    <property type="match status" value="1"/>
</dbReference>
<evidence type="ECO:0000313" key="6">
    <source>
        <dbReference type="Proteomes" id="UP001066276"/>
    </source>
</evidence>
<dbReference type="GO" id="GO:0005886">
    <property type="term" value="C:plasma membrane"/>
    <property type="evidence" value="ECO:0007669"/>
    <property type="project" value="UniProtKB-SubCell"/>
</dbReference>
<dbReference type="CDD" id="cd03593">
    <property type="entry name" value="CLECT_NK_receptors_like"/>
    <property type="match status" value="1"/>
</dbReference>
<dbReference type="InterPro" id="IPR001304">
    <property type="entry name" value="C-type_lectin-like"/>
</dbReference>
<dbReference type="InterPro" id="IPR016186">
    <property type="entry name" value="C-type_lectin-like/link_sf"/>
</dbReference>
<reference evidence="5" key="1">
    <citation type="journal article" date="2022" name="bioRxiv">
        <title>Sequencing and chromosome-scale assembly of the giantPleurodeles waltlgenome.</title>
        <authorList>
            <person name="Brown T."/>
            <person name="Elewa A."/>
            <person name="Iarovenko S."/>
            <person name="Subramanian E."/>
            <person name="Araus A.J."/>
            <person name="Petzold A."/>
            <person name="Susuki M."/>
            <person name="Suzuki K.-i.T."/>
            <person name="Hayashi T."/>
            <person name="Toyoda A."/>
            <person name="Oliveira C."/>
            <person name="Osipova E."/>
            <person name="Leigh N.D."/>
            <person name="Simon A."/>
            <person name="Yun M.H."/>
        </authorList>
    </citation>
    <scope>NUCLEOTIDE SEQUENCE</scope>
    <source>
        <strain evidence="5">20211129_DDA</strain>
        <tissue evidence="5">Liver</tissue>
    </source>
</reference>
<keyword evidence="3" id="KW-0472">Membrane</keyword>
<keyword evidence="2" id="KW-0430">Lectin</keyword>
<organism evidence="5 6">
    <name type="scientific">Pleurodeles waltl</name>
    <name type="common">Iberian ribbed newt</name>
    <dbReference type="NCBI Taxonomy" id="8319"/>
    <lineage>
        <taxon>Eukaryota</taxon>
        <taxon>Metazoa</taxon>
        <taxon>Chordata</taxon>
        <taxon>Craniata</taxon>
        <taxon>Vertebrata</taxon>
        <taxon>Euteleostomi</taxon>
        <taxon>Amphibia</taxon>
        <taxon>Batrachia</taxon>
        <taxon>Caudata</taxon>
        <taxon>Salamandroidea</taxon>
        <taxon>Salamandridae</taxon>
        <taxon>Pleurodelinae</taxon>
        <taxon>Pleurodeles</taxon>
    </lineage>
</organism>
<gene>
    <name evidence="5" type="ORF">NDU88_000584</name>
</gene>
<dbReference type="Pfam" id="PF00059">
    <property type="entry name" value="Lectin_C"/>
    <property type="match status" value="1"/>
</dbReference>
<feature type="domain" description="C-type lectin" evidence="4">
    <location>
        <begin position="102"/>
        <end position="175"/>
    </location>
</feature>
<dbReference type="Proteomes" id="UP001066276">
    <property type="component" value="Chromosome 7"/>
</dbReference>
<dbReference type="PROSITE" id="PS50041">
    <property type="entry name" value="C_TYPE_LECTIN_2"/>
    <property type="match status" value="1"/>
</dbReference>
<name>A0AAV7P4K6_PLEWA</name>
<dbReference type="InterPro" id="IPR033992">
    <property type="entry name" value="NKR-like_CTLD"/>
</dbReference>
<keyword evidence="3" id="KW-0812">Transmembrane</keyword>
<evidence type="ECO:0000256" key="2">
    <source>
        <dbReference type="ARBA" id="ARBA00022734"/>
    </source>
</evidence>
<feature type="transmembrane region" description="Helical" evidence="3">
    <location>
        <begin position="50"/>
        <end position="69"/>
    </location>
</feature>